<gene>
    <name evidence="2" type="ORF">LVIROSA_LOCUS14598</name>
</gene>
<reference evidence="2 3" key="1">
    <citation type="submission" date="2022-01" db="EMBL/GenBank/DDBJ databases">
        <authorList>
            <person name="Xiong W."/>
            <person name="Schranz E."/>
        </authorList>
    </citation>
    <scope>NUCLEOTIDE SEQUENCE [LARGE SCALE GENOMIC DNA]</scope>
</reference>
<dbReference type="Proteomes" id="UP001157418">
    <property type="component" value="Unassembled WGS sequence"/>
</dbReference>
<keyword evidence="3" id="KW-1185">Reference proteome</keyword>
<evidence type="ECO:0000256" key="1">
    <source>
        <dbReference type="SAM" id="MobiDB-lite"/>
    </source>
</evidence>
<evidence type="ECO:0000313" key="2">
    <source>
        <dbReference type="EMBL" id="CAH1427605.1"/>
    </source>
</evidence>
<sequence length="359" mass="40895">MEAIEPYLDKSFNGVHGQFLCHGWKRIFHIQEIVYEELLIEFLAMVSFARKDGIYADKNLTFCLGDERGTLSLADFALRTEIYIPSEVHTESYQQYIAGCVRNIEGFKAQLHWNAIANGVYEKGNAQESDIHSPVHRLLHRLITNTINQQQEGDNCPTIDVFFLWVVTSDNTHVDLPFLLADFLAVRAGKDRRGSPSYGDMLITRLSHSYGILDKHEAMMLTVKPQNPFSTLLYKRANIVVDHGFGNFGIPDDTPRGQVPRRVRPRGNVPEGEEPPVVPEVDEMPMDPYSVARRRFEDNLARSGNYTKMGIDYLMEQLHFPRLAHFPPTYPYEPTWDKLWKEQQGGAGGSGDGGDDEEY</sequence>
<dbReference type="EMBL" id="CAKMRJ010002223">
    <property type="protein sequence ID" value="CAH1427605.1"/>
    <property type="molecule type" value="Genomic_DNA"/>
</dbReference>
<protein>
    <submittedName>
        <fullName evidence="2">Uncharacterized protein</fullName>
    </submittedName>
</protein>
<name>A0AAU9N0D2_9ASTR</name>
<accession>A0AAU9N0D2</accession>
<comment type="caution">
    <text evidence="2">The sequence shown here is derived from an EMBL/GenBank/DDBJ whole genome shotgun (WGS) entry which is preliminary data.</text>
</comment>
<evidence type="ECO:0000313" key="3">
    <source>
        <dbReference type="Proteomes" id="UP001157418"/>
    </source>
</evidence>
<proteinExistence type="predicted"/>
<organism evidence="2 3">
    <name type="scientific">Lactuca virosa</name>
    <dbReference type="NCBI Taxonomy" id="75947"/>
    <lineage>
        <taxon>Eukaryota</taxon>
        <taxon>Viridiplantae</taxon>
        <taxon>Streptophyta</taxon>
        <taxon>Embryophyta</taxon>
        <taxon>Tracheophyta</taxon>
        <taxon>Spermatophyta</taxon>
        <taxon>Magnoliopsida</taxon>
        <taxon>eudicotyledons</taxon>
        <taxon>Gunneridae</taxon>
        <taxon>Pentapetalae</taxon>
        <taxon>asterids</taxon>
        <taxon>campanulids</taxon>
        <taxon>Asterales</taxon>
        <taxon>Asteraceae</taxon>
        <taxon>Cichorioideae</taxon>
        <taxon>Cichorieae</taxon>
        <taxon>Lactucinae</taxon>
        <taxon>Lactuca</taxon>
    </lineage>
</organism>
<dbReference type="AlphaFoldDB" id="A0AAU9N0D2"/>
<feature type="region of interest" description="Disordered" evidence="1">
    <location>
        <begin position="251"/>
        <end position="284"/>
    </location>
</feature>